<dbReference type="InterPro" id="IPR041118">
    <property type="entry name" value="Rx_N"/>
</dbReference>
<dbReference type="GO" id="GO:0006952">
    <property type="term" value="P:defense response"/>
    <property type="evidence" value="ECO:0007669"/>
    <property type="project" value="UniProtKB-KW"/>
</dbReference>
<protein>
    <recommendedName>
        <fullName evidence="5">Disease resistance N-terminal domain-containing protein</fullName>
    </recommendedName>
</protein>
<accession>A0A166CAE7</accession>
<dbReference type="PANTHER" id="PTHR19338">
    <property type="entry name" value="TRANSLOCASE OF INNER MITOCHONDRIAL MEMBRANE 13 HOMOLOG"/>
    <property type="match status" value="1"/>
</dbReference>
<dbReference type="EMBL" id="CP093345">
    <property type="protein sequence ID" value="WOG94601.1"/>
    <property type="molecule type" value="Genomic_DNA"/>
</dbReference>
<keyword evidence="2" id="KW-0547">Nucleotide-binding</keyword>
<evidence type="ECO:0000313" key="8">
    <source>
        <dbReference type="Proteomes" id="UP000077755"/>
    </source>
</evidence>
<dbReference type="AlphaFoldDB" id="A0A166CAE7"/>
<name>A0A166CAE7_DAUCS</name>
<dbReference type="Gene3D" id="1.20.5.4130">
    <property type="match status" value="1"/>
</dbReference>
<organism evidence="6">
    <name type="scientific">Daucus carota subsp. sativus</name>
    <name type="common">Carrot</name>
    <dbReference type="NCBI Taxonomy" id="79200"/>
    <lineage>
        <taxon>Eukaryota</taxon>
        <taxon>Viridiplantae</taxon>
        <taxon>Streptophyta</taxon>
        <taxon>Embryophyta</taxon>
        <taxon>Tracheophyta</taxon>
        <taxon>Spermatophyta</taxon>
        <taxon>Magnoliopsida</taxon>
        <taxon>eudicotyledons</taxon>
        <taxon>Gunneridae</taxon>
        <taxon>Pentapetalae</taxon>
        <taxon>asterids</taxon>
        <taxon>campanulids</taxon>
        <taxon>Apiales</taxon>
        <taxon>Apiaceae</taxon>
        <taxon>Apioideae</taxon>
        <taxon>Scandiceae</taxon>
        <taxon>Daucinae</taxon>
        <taxon>Daucus</taxon>
        <taxon>Daucus sect. Daucus</taxon>
    </lineage>
</organism>
<feature type="domain" description="Disease resistance N-terminal" evidence="5">
    <location>
        <begin position="5"/>
        <end position="92"/>
    </location>
</feature>
<reference evidence="6" key="1">
    <citation type="journal article" date="2016" name="Nat. Genet.">
        <title>A high-quality carrot genome assembly provides new insights into carotenoid accumulation and asterid genome evolution.</title>
        <authorList>
            <person name="Iorizzo M."/>
            <person name="Ellison S."/>
            <person name="Senalik D."/>
            <person name="Zeng P."/>
            <person name="Satapoomin P."/>
            <person name="Huang J."/>
            <person name="Bowman M."/>
            <person name="Iovene M."/>
            <person name="Sanseverino W."/>
            <person name="Cavagnaro P."/>
            <person name="Yildiz M."/>
            <person name="Macko-Podgorni A."/>
            <person name="Moranska E."/>
            <person name="Grzebelus E."/>
            <person name="Grzebelus D."/>
            <person name="Ashrafi H."/>
            <person name="Zheng Z."/>
            <person name="Cheng S."/>
            <person name="Spooner D."/>
            <person name="Van Deynze A."/>
            <person name="Simon P."/>
        </authorList>
    </citation>
    <scope>NUCLEOTIDE SEQUENCE [LARGE SCALE GENOMIC DNA]</scope>
    <source>
        <tissue evidence="6">Leaf</tissue>
    </source>
</reference>
<keyword evidence="8" id="KW-1185">Reference proteome</keyword>
<keyword evidence="4" id="KW-0067">ATP-binding</keyword>
<reference evidence="7" key="2">
    <citation type="submission" date="2022-03" db="EMBL/GenBank/DDBJ databases">
        <title>Draft title - Genomic analysis of global carrot germplasm unveils the trajectory of domestication and the origin of high carotenoid orange carrot.</title>
        <authorList>
            <person name="Iorizzo M."/>
            <person name="Ellison S."/>
            <person name="Senalik D."/>
            <person name="Macko-Podgorni A."/>
            <person name="Grzebelus D."/>
            <person name="Bostan H."/>
            <person name="Rolling W."/>
            <person name="Curaba J."/>
            <person name="Simon P."/>
        </authorList>
    </citation>
    <scope>NUCLEOTIDE SEQUENCE</scope>
    <source>
        <tissue evidence="7">Leaf</tissue>
    </source>
</reference>
<evidence type="ECO:0000259" key="5">
    <source>
        <dbReference type="Pfam" id="PF18052"/>
    </source>
</evidence>
<dbReference type="GO" id="GO:0005524">
    <property type="term" value="F:ATP binding"/>
    <property type="evidence" value="ECO:0007669"/>
    <property type="project" value="UniProtKB-KW"/>
</dbReference>
<proteinExistence type="predicted"/>
<gene>
    <name evidence="6" type="ORF">DCAR_012265</name>
    <name evidence="7" type="ORF">DCAR_0313897</name>
</gene>
<dbReference type="PANTHER" id="PTHR19338:SF73">
    <property type="entry name" value="DISEASE RESISTANCE PROTEIN RGA2-LIKE"/>
    <property type="match status" value="1"/>
</dbReference>
<keyword evidence="3" id="KW-0611">Plant defense</keyword>
<dbReference type="Gramene" id="KZN03509">
    <property type="protein sequence ID" value="KZN03509"/>
    <property type="gene ID" value="DCAR_012265"/>
</dbReference>
<dbReference type="InterPro" id="IPR038005">
    <property type="entry name" value="RX-like_CC"/>
</dbReference>
<evidence type="ECO:0000256" key="1">
    <source>
        <dbReference type="ARBA" id="ARBA00022737"/>
    </source>
</evidence>
<dbReference type="Proteomes" id="UP000077755">
    <property type="component" value="Chromosome 3"/>
</dbReference>
<evidence type="ECO:0000313" key="6">
    <source>
        <dbReference type="EMBL" id="KZN03509.1"/>
    </source>
</evidence>
<sequence>MAEAVVSIVVARLTDLLIQEPVALHGLLKDKIQQVITKLQLMKTFLRDADSRITEHKVRTLVADIRALAYDAEHVVESFIVKPSSSARNRRKQAIKIKDIQSKMSLLSDRIGDNNIKSTSEIQNHQFHCLKHLDS</sequence>
<evidence type="ECO:0000256" key="4">
    <source>
        <dbReference type="ARBA" id="ARBA00022840"/>
    </source>
</evidence>
<dbReference type="Pfam" id="PF18052">
    <property type="entry name" value="Rx_N"/>
    <property type="match status" value="1"/>
</dbReference>
<keyword evidence="1" id="KW-0677">Repeat</keyword>
<dbReference type="CDD" id="cd14798">
    <property type="entry name" value="RX-CC_like"/>
    <property type="match status" value="1"/>
</dbReference>
<evidence type="ECO:0000256" key="3">
    <source>
        <dbReference type="ARBA" id="ARBA00022821"/>
    </source>
</evidence>
<evidence type="ECO:0000313" key="7">
    <source>
        <dbReference type="EMBL" id="WOG94601.1"/>
    </source>
</evidence>
<evidence type="ECO:0000256" key="2">
    <source>
        <dbReference type="ARBA" id="ARBA00022741"/>
    </source>
</evidence>
<dbReference type="EMBL" id="LNRQ01000003">
    <property type="protein sequence ID" value="KZN03509.1"/>
    <property type="molecule type" value="Genomic_DNA"/>
</dbReference>